<evidence type="ECO:0000313" key="7">
    <source>
        <dbReference type="Proteomes" id="UP000704712"/>
    </source>
</evidence>
<dbReference type="EMBL" id="JAACNO010001154">
    <property type="protein sequence ID" value="KAF4142749.1"/>
    <property type="molecule type" value="Genomic_DNA"/>
</dbReference>
<evidence type="ECO:0000256" key="2">
    <source>
        <dbReference type="ARBA" id="ARBA00010400"/>
    </source>
</evidence>
<dbReference type="Gene3D" id="1.10.10.2460">
    <property type="match status" value="1"/>
</dbReference>
<sequence>MHLHCVLMVLVAILAVSNGAVSATIVKGDSEHVKINRAHSIQTLQTDTRRKRFLRTEDKFNTDYYYDPAKRDDHRSAFIENKLEKSLTNPRKTTKLYEQWYKRGYTLKRVSSGLNQDENRELQRVYQELAHGYAAYIKKVKRGKSRKD</sequence>
<evidence type="ECO:0000256" key="5">
    <source>
        <dbReference type="RuleBase" id="RU367124"/>
    </source>
</evidence>
<accession>A0A8S9UUR6</accession>
<protein>
    <recommendedName>
        <fullName evidence="5">RxLR effector protein</fullName>
    </recommendedName>
</protein>
<comment type="function">
    <text evidence="5">Effector that suppresses plant defense responses during pathogen infection.</text>
</comment>
<feature type="chain" id="PRO_5035964312" description="RxLR effector protein" evidence="5">
    <location>
        <begin position="20"/>
        <end position="148"/>
    </location>
</feature>
<evidence type="ECO:0000256" key="4">
    <source>
        <dbReference type="ARBA" id="ARBA00022729"/>
    </source>
</evidence>
<comment type="subcellular location">
    <subcellularLocation>
        <location evidence="1 5">Secreted</location>
    </subcellularLocation>
</comment>
<organism evidence="6 7">
    <name type="scientific">Phytophthora infestans</name>
    <name type="common">Potato late blight agent</name>
    <name type="synonym">Botrytis infestans</name>
    <dbReference type="NCBI Taxonomy" id="4787"/>
    <lineage>
        <taxon>Eukaryota</taxon>
        <taxon>Sar</taxon>
        <taxon>Stramenopiles</taxon>
        <taxon>Oomycota</taxon>
        <taxon>Peronosporomycetes</taxon>
        <taxon>Peronosporales</taxon>
        <taxon>Peronosporaceae</taxon>
        <taxon>Phytophthora</taxon>
    </lineage>
</organism>
<evidence type="ECO:0000256" key="3">
    <source>
        <dbReference type="ARBA" id="ARBA00022525"/>
    </source>
</evidence>
<name>A0A8S9UUR6_PHYIN</name>
<evidence type="ECO:0000313" key="6">
    <source>
        <dbReference type="EMBL" id="KAF4142749.1"/>
    </source>
</evidence>
<feature type="signal peptide" evidence="5">
    <location>
        <begin position="1"/>
        <end position="19"/>
    </location>
</feature>
<dbReference type="Pfam" id="PF16810">
    <property type="entry name" value="RXLR"/>
    <property type="match status" value="1"/>
</dbReference>
<dbReference type="GO" id="GO:0005576">
    <property type="term" value="C:extracellular region"/>
    <property type="evidence" value="ECO:0007669"/>
    <property type="project" value="UniProtKB-SubCell"/>
</dbReference>
<proteinExistence type="inferred from homology"/>
<dbReference type="InterPro" id="IPR031825">
    <property type="entry name" value="RXLR"/>
</dbReference>
<evidence type="ECO:0000256" key="1">
    <source>
        <dbReference type="ARBA" id="ARBA00004613"/>
    </source>
</evidence>
<gene>
    <name evidence="6" type="ORF">GN958_ATG08061</name>
</gene>
<comment type="similarity">
    <text evidence="2 5">Belongs to the RxLR effector family.</text>
</comment>
<dbReference type="AlphaFoldDB" id="A0A8S9UUR6"/>
<dbReference type="Proteomes" id="UP000704712">
    <property type="component" value="Unassembled WGS sequence"/>
</dbReference>
<keyword evidence="4 5" id="KW-0732">Signal</keyword>
<reference evidence="6" key="1">
    <citation type="submission" date="2020-03" db="EMBL/GenBank/DDBJ databases">
        <title>Hybrid Assembly of Korean Phytophthora infestans isolates.</title>
        <authorList>
            <person name="Prokchorchik M."/>
            <person name="Lee Y."/>
            <person name="Seo J."/>
            <person name="Cho J.-H."/>
            <person name="Park Y.-E."/>
            <person name="Jang D.-C."/>
            <person name="Im J.-S."/>
            <person name="Choi J.-G."/>
            <person name="Park H.-J."/>
            <person name="Lee G.-B."/>
            <person name="Lee Y.-G."/>
            <person name="Hong S.-Y."/>
            <person name="Cho K."/>
            <person name="Sohn K.H."/>
        </authorList>
    </citation>
    <scope>NUCLEOTIDE SEQUENCE</scope>
    <source>
        <strain evidence="6">KR_2_A2</strain>
    </source>
</reference>
<keyword evidence="3 5" id="KW-0964">Secreted</keyword>
<comment type="caution">
    <text evidence="6">The sequence shown here is derived from an EMBL/GenBank/DDBJ whole genome shotgun (WGS) entry which is preliminary data.</text>
</comment>